<evidence type="ECO:0000256" key="4">
    <source>
        <dbReference type="ARBA" id="ARBA00022989"/>
    </source>
</evidence>
<gene>
    <name evidence="7" type="ORF">ACFOMD_18255</name>
</gene>
<feature type="transmembrane region" description="Helical" evidence="6">
    <location>
        <begin position="43"/>
        <end position="68"/>
    </location>
</feature>
<dbReference type="PANTHER" id="PTHR30086:SF20">
    <property type="entry name" value="ARGININE EXPORTER PROTEIN ARGO-RELATED"/>
    <property type="match status" value="1"/>
</dbReference>
<evidence type="ECO:0000313" key="7">
    <source>
        <dbReference type="EMBL" id="MFC3714515.1"/>
    </source>
</evidence>
<feature type="transmembrane region" description="Helical" evidence="6">
    <location>
        <begin position="186"/>
        <end position="204"/>
    </location>
</feature>
<keyword evidence="3 6" id="KW-0812">Transmembrane</keyword>
<comment type="caution">
    <text evidence="7">The sequence shown here is derived from an EMBL/GenBank/DDBJ whole genome shotgun (WGS) entry which is preliminary data.</text>
</comment>
<dbReference type="PANTHER" id="PTHR30086">
    <property type="entry name" value="ARGININE EXPORTER PROTEIN ARGO"/>
    <property type="match status" value="1"/>
</dbReference>
<dbReference type="InterPro" id="IPR001123">
    <property type="entry name" value="LeuE-type"/>
</dbReference>
<dbReference type="Proteomes" id="UP001595615">
    <property type="component" value="Unassembled WGS sequence"/>
</dbReference>
<feature type="transmembrane region" description="Helical" evidence="6">
    <location>
        <begin position="75"/>
        <end position="92"/>
    </location>
</feature>
<dbReference type="Pfam" id="PF01810">
    <property type="entry name" value="LysE"/>
    <property type="match status" value="1"/>
</dbReference>
<comment type="subcellular location">
    <subcellularLocation>
        <location evidence="1">Cell membrane</location>
        <topology evidence="1">Multi-pass membrane protein</topology>
    </subcellularLocation>
</comment>
<dbReference type="PIRSF" id="PIRSF006324">
    <property type="entry name" value="LeuE"/>
    <property type="match status" value="1"/>
</dbReference>
<evidence type="ECO:0000256" key="2">
    <source>
        <dbReference type="ARBA" id="ARBA00022475"/>
    </source>
</evidence>
<feature type="transmembrane region" description="Helical" evidence="6">
    <location>
        <begin position="125"/>
        <end position="141"/>
    </location>
</feature>
<evidence type="ECO:0000313" key="8">
    <source>
        <dbReference type="Proteomes" id="UP001595615"/>
    </source>
</evidence>
<evidence type="ECO:0000256" key="6">
    <source>
        <dbReference type="SAM" id="Phobius"/>
    </source>
</evidence>
<keyword evidence="2" id="KW-1003">Cell membrane</keyword>
<evidence type="ECO:0000256" key="1">
    <source>
        <dbReference type="ARBA" id="ARBA00004651"/>
    </source>
</evidence>
<sequence>MPDLAGFLAFALASLALNIVPGADMTFVATSAARGGVRVGLAAALGIAAGCFVHIAAAVIGLSALIAASAEAFAVLKWLGAAYLLYMAWGLFRAPAFAEATAAPALTAAQAFRSATLVNVLNPKVGLFFLAFLPQFIYAGSGDASFAILWLGLSFNLSGTVVNAIVALAAARAAASFRDRPSLVRAARWLAGTAMAGLALQLAFSKR</sequence>
<dbReference type="RefSeq" id="WP_380864226.1">
    <property type="nucleotide sequence ID" value="NZ_JBHRXV010000018.1"/>
</dbReference>
<keyword evidence="8" id="KW-1185">Reference proteome</keyword>
<feature type="transmembrane region" description="Helical" evidence="6">
    <location>
        <begin position="148"/>
        <end position="174"/>
    </location>
</feature>
<reference evidence="8" key="1">
    <citation type="journal article" date="2019" name="Int. J. Syst. Evol. Microbiol.">
        <title>The Global Catalogue of Microorganisms (GCM) 10K type strain sequencing project: providing services to taxonomists for standard genome sequencing and annotation.</title>
        <authorList>
            <consortium name="The Broad Institute Genomics Platform"/>
            <consortium name="The Broad Institute Genome Sequencing Center for Infectious Disease"/>
            <person name="Wu L."/>
            <person name="Ma J."/>
        </authorList>
    </citation>
    <scope>NUCLEOTIDE SEQUENCE [LARGE SCALE GENOMIC DNA]</scope>
    <source>
        <strain evidence="8">KCTC 42644</strain>
    </source>
</reference>
<evidence type="ECO:0000256" key="3">
    <source>
        <dbReference type="ARBA" id="ARBA00022692"/>
    </source>
</evidence>
<accession>A0ABV7XGC4</accession>
<dbReference type="EMBL" id="JBHRXV010000018">
    <property type="protein sequence ID" value="MFC3714515.1"/>
    <property type="molecule type" value="Genomic_DNA"/>
</dbReference>
<proteinExistence type="predicted"/>
<protein>
    <submittedName>
        <fullName evidence="7">LysE family translocator</fullName>
    </submittedName>
</protein>
<keyword evidence="4 6" id="KW-1133">Transmembrane helix</keyword>
<name>A0ABV7XGC4_9SPHN</name>
<organism evidence="7 8">
    <name type="scientific">Sphingoaurantiacus capsulatus</name>
    <dbReference type="NCBI Taxonomy" id="1771310"/>
    <lineage>
        <taxon>Bacteria</taxon>
        <taxon>Pseudomonadati</taxon>
        <taxon>Pseudomonadota</taxon>
        <taxon>Alphaproteobacteria</taxon>
        <taxon>Sphingomonadales</taxon>
        <taxon>Sphingosinicellaceae</taxon>
        <taxon>Sphingoaurantiacus</taxon>
    </lineage>
</organism>
<evidence type="ECO:0000256" key="5">
    <source>
        <dbReference type="ARBA" id="ARBA00023136"/>
    </source>
</evidence>
<keyword evidence="5 6" id="KW-0472">Membrane</keyword>